<sequence length="152" mass="17237">MALGKKDHRGFVKGLGGCEIGVGYKQAFGPVYRKAKKTTHSGSSPDELEEMKAGLTLEFEATLEEKVQERVQEVFDSFLHGRASGIEEHMTSSKKSKQRSSGGSTKLVNSSKKKPRLVEEYRVRDASYNDEEINKVREQWAKFFRTTYLLKE</sequence>
<accession>A0A9R0JVS1</accession>
<dbReference type="AlphaFoldDB" id="A0A9R0JVS1"/>
<name>A0A9R0JVS1_SPIOL</name>
<evidence type="ECO:0000313" key="3">
    <source>
        <dbReference type="RefSeq" id="XP_021848844.1"/>
    </source>
</evidence>
<protein>
    <submittedName>
        <fullName evidence="3">Uncharacterized protein</fullName>
    </submittedName>
</protein>
<dbReference type="OrthoDB" id="689727at2759"/>
<gene>
    <name evidence="3" type="primary">LOC110788512</name>
</gene>
<dbReference type="Proteomes" id="UP000813463">
    <property type="component" value="Chromosome 4"/>
</dbReference>
<dbReference type="RefSeq" id="XP_021848844.1">
    <property type="nucleotide sequence ID" value="XM_021993152.2"/>
</dbReference>
<dbReference type="KEGG" id="soe:110788512"/>
<feature type="region of interest" description="Disordered" evidence="1">
    <location>
        <begin position="86"/>
        <end position="115"/>
    </location>
</feature>
<evidence type="ECO:0000313" key="2">
    <source>
        <dbReference type="Proteomes" id="UP000813463"/>
    </source>
</evidence>
<proteinExistence type="predicted"/>
<keyword evidence="2" id="KW-1185">Reference proteome</keyword>
<dbReference type="GeneID" id="110788512"/>
<evidence type="ECO:0000256" key="1">
    <source>
        <dbReference type="SAM" id="MobiDB-lite"/>
    </source>
</evidence>
<reference evidence="2" key="1">
    <citation type="journal article" date="2021" name="Nat. Commun.">
        <title>Genomic analyses provide insights into spinach domestication and the genetic basis of agronomic traits.</title>
        <authorList>
            <person name="Cai X."/>
            <person name="Sun X."/>
            <person name="Xu C."/>
            <person name="Sun H."/>
            <person name="Wang X."/>
            <person name="Ge C."/>
            <person name="Zhang Z."/>
            <person name="Wang Q."/>
            <person name="Fei Z."/>
            <person name="Jiao C."/>
            <person name="Wang Q."/>
        </authorList>
    </citation>
    <scope>NUCLEOTIDE SEQUENCE [LARGE SCALE GENOMIC DNA]</scope>
    <source>
        <strain evidence="2">cv. Varoflay</strain>
    </source>
</reference>
<reference evidence="3" key="2">
    <citation type="submission" date="2025-08" db="UniProtKB">
        <authorList>
            <consortium name="RefSeq"/>
        </authorList>
    </citation>
    <scope>IDENTIFICATION</scope>
    <source>
        <tissue evidence="3">Leaf</tissue>
    </source>
</reference>
<organism evidence="2 3">
    <name type="scientific">Spinacia oleracea</name>
    <name type="common">Spinach</name>
    <dbReference type="NCBI Taxonomy" id="3562"/>
    <lineage>
        <taxon>Eukaryota</taxon>
        <taxon>Viridiplantae</taxon>
        <taxon>Streptophyta</taxon>
        <taxon>Embryophyta</taxon>
        <taxon>Tracheophyta</taxon>
        <taxon>Spermatophyta</taxon>
        <taxon>Magnoliopsida</taxon>
        <taxon>eudicotyledons</taxon>
        <taxon>Gunneridae</taxon>
        <taxon>Pentapetalae</taxon>
        <taxon>Caryophyllales</taxon>
        <taxon>Chenopodiaceae</taxon>
        <taxon>Chenopodioideae</taxon>
        <taxon>Anserineae</taxon>
        <taxon>Spinacia</taxon>
    </lineage>
</organism>